<organism evidence="1 2">
    <name type="scientific">Operophtera brumata</name>
    <name type="common">Winter moth</name>
    <name type="synonym">Phalaena brumata</name>
    <dbReference type="NCBI Taxonomy" id="104452"/>
    <lineage>
        <taxon>Eukaryota</taxon>
        <taxon>Metazoa</taxon>
        <taxon>Ecdysozoa</taxon>
        <taxon>Arthropoda</taxon>
        <taxon>Hexapoda</taxon>
        <taxon>Insecta</taxon>
        <taxon>Pterygota</taxon>
        <taxon>Neoptera</taxon>
        <taxon>Endopterygota</taxon>
        <taxon>Lepidoptera</taxon>
        <taxon>Glossata</taxon>
        <taxon>Ditrysia</taxon>
        <taxon>Geometroidea</taxon>
        <taxon>Geometridae</taxon>
        <taxon>Larentiinae</taxon>
        <taxon>Operophtera</taxon>
    </lineage>
</organism>
<evidence type="ECO:0000313" key="2">
    <source>
        <dbReference type="Proteomes" id="UP000037510"/>
    </source>
</evidence>
<accession>A0A0L7K4A4</accession>
<gene>
    <name evidence="1" type="ORF">OBRU01_24585</name>
</gene>
<dbReference type="Proteomes" id="UP000037510">
    <property type="component" value="Unassembled WGS sequence"/>
</dbReference>
<dbReference type="EMBL" id="JTDY01010754">
    <property type="protein sequence ID" value="KOB58042.1"/>
    <property type="molecule type" value="Genomic_DNA"/>
</dbReference>
<keyword evidence="2" id="KW-1185">Reference proteome</keyword>
<proteinExistence type="predicted"/>
<comment type="caution">
    <text evidence="1">The sequence shown here is derived from an EMBL/GenBank/DDBJ whole genome shotgun (WGS) entry which is preliminary data.</text>
</comment>
<sequence>MAVWTKWRESRNKFSNTCKQALSDCPEIEEAVETIQLLNDLRHGSASDELKENKSIQNDDNKVFTECTSHVCLMLEESFLILERYDEAPPVLTADYLELTSKAKSDKEVEASQFKLSNTSQPSTSTEYSYIKKDDGNATVDSSDSDDLIYVENRELARMAPKRKGTSIILANDEIIIINDSLESIDMTRNVGSAKKVKLEFEMGTDVENYGVSEPNKLNSTFLVAEKIKENKKPIKMEQKKKNR</sequence>
<name>A0A0L7K4A4_OPEBR</name>
<evidence type="ECO:0000313" key="1">
    <source>
        <dbReference type="EMBL" id="KOB58042.1"/>
    </source>
</evidence>
<reference evidence="1 2" key="1">
    <citation type="journal article" date="2015" name="Genome Biol. Evol.">
        <title>The genome of winter moth (Operophtera brumata) provides a genomic perspective on sexual dimorphism and phenology.</title>
        <authorList>
            <person name="Derks M.F."/>
            <person name="Smit S."/>
            <person name="Salis L."/>
            <person name="Schijlen E."/>
            <person name="Bossers A."/>
            <person name="Mateman C."/>
            <person name="Pijl A.S."/>
            <person name="de Ridder D."/>
            <person name="Groenen M.A."/>
            <person name="Visser M.E."/>
            <person name="Megens H.J."/>
        </authorList>
    </citation>
    <scope>NUCLEOTIDE SEQUENCE [LARGE SCALE GENOMIC DNA]</scope>
    <source>
        <strain evidence="1">WM2013NL</strain>
        <tissue evidence="1">Head and thorax</tissue>
    </source>
</reference>
<protein>
    <submittedName>
        <fullName evidence="1">Putative kinesin heavy chain</fullName>
    </submittedName>
</protein>
<dbReference type="AlphaFoldDB" id="A0A0L7K4A4"/>